<evidence type="ECO:0000313" key="1">
    <source>
        <dbReference type="EMBL" id="MBD7971101.1"/>
    </source>
</evidence>
<gene>
    <name evidence="1" type="ORF">H9647_23815</name>
</gene>
<keyword evidence="2" id="KW-1185">Reference proteome</keyword>
<organism evidence="1 2">
    <name type="scientific">Paenibacillus gallinarum</name>
    <dbReference type="NCBI Taxonomy" id="2762232"/>
    <lineage>
        <taxon>Bacteria</taxon>
        <taxon>Bacillati</taxon>
        <taxon>Bacillota</taxon>
        <taxon>Bacilli</taxon>
        <taxon>Bacillales</taxon>
        <taxon>Paenibacillaceae</taxon>
        <taxon>Paenibacillus</taxon>
    </lineage>
</organism>
<name>A0ABR8T5Q8_9BACL</name>
<evidence type="ECO:0000313" key="2">
    <source>
        <dbReference type="Proteomes" id="UP000608071"/>
    </source>
</evidence>
<comment type="caution">
    <text evidence="1">The sequence shown here is derived from an EMBL/GenBank/DDBJ whole genome shotgun (WGS) entry which is preliminary data.</text>
</comment>
<dbReference type="RefSeq" id="WP_191804752.1">
    <property type="nucleotide sequence ID" value="NZ_JACSQL010000020.1"/>
</dbReference>
<dbReference type="EMBL" id="JACSQL010000020">
    <property type="protein sequence ID" value="MBD7971101.1"/>
    <property type="molecule type" value="Genomic_DNA"/>
</dbReference>
<sequence length="116" mass="13860">MKLKSIRFESICKEFAGKLYPLLTEDDKDYLFYEDGELQESILMIQELEHIWEIAAVPSLKLAESSLTDRQYKNLCRRYNFESNRDIYDIAMEKVEQLLEERHKDFLKNKNDSSVN</sequence>
<protein>
    <submittedName>
        <fullName evidence="1">Uncharacterized protein</fullName>
    </submittedName>
</protein>
<dbReference type="Proteomes" id="UP000608071">
    <property type="component" value="Unassembled WGS sequence"/>
</dbReference>
<reference evidence="1 2" key="1">
    <citation type="submission" date="2020-08" db="EMBL/GenBank/DDBJ databases">
        <title>A Genomic Blueprint of the Chicken Gut Microbiome.</title>
        <authorList>
            <person name="Gilroy R."/>
            <person name="Ravi A."/>
            <person name="Getino M."/>
            <person name="Pursley I."/>
            <person name="Horton D.L."/>
            <person name="Alikhan N.-F."/>
            <person name="Baker D."/>
            <person name="Gharbi K."/>
            <person name="Hall N."/>
            <person name="Watson M."/>
            <person name="Adriaenssens E.M."/>
            <person name="Foster-Nyarko E."/>
            <person name="Jarju S."/>
            <person name="Secka A."/>
            <person name="Antonio M."/>
            <person name="Oren A."/>
            <person name="Chaudhuri R."/>
            <person name="La Ragione R.M."/>
            <person name="Hildebrand F."/>
            <person name="Pallen M.J."/>
        </authorList>
    </citation>
    <scope>NUCLEOTIDE SEQUENCE [LARGE SCALE GENOMIC DNA]</scope>
    <source>
        <strain evidence="1 2">Sa2BVA9</strain>
    </source>
</reference>
<proteinExistence type="predicted"/>
<accession>A0ABR8T5Q8</accession>